<comment type="caution">
    <text evidence="2">The sequence shown here is derived from an EMBL/GenBank/DDBJ whole genome shotgun (WGS) entry which is preliminary data.</text>
</comment>
<evidence type="ECO:0000313" key="3">
    <source>
        <dbReference type="Proteomes" id="UP000660021"/>
    </source>
</evidence>
<gene>
    <name evidence="2" type="ORF">H8S34_04220</name>
</gene>
<dbReference type="Proteomes" id="UP000660021">
    <property type="component" value="Unassembled WGS sequence"/>
</dbReference>
<protein>
    <submittedName>
        <fullName evidence="2">Uncharacterized protein</fullName>
    </submittedName>
</protein>
<keyword evidence="1" id="KW-0472">Membrane</keyword>
<dbReference type="RefSeq" id="WP_186963127.1">
    <property type="nucleotide sequence ID" value="NZ_JACOPR010000002.1"/>
</dbReference>
<organism evidence="2 3">
    <name type="scientific">Pseudoflavonifractor hominis</name>
    <dbReference type="NCBI Taxonomy" id="2763059"/>
    <lineage>
        <taxon>Bacteria</taxon>
        <taxon>Bacillati</taxon>
        <taxon>Bacillota</taxon>
        <taxon>Clostridia</taxon>
        <taxon>Eubacteriales</taxon>
        <taxon>Oscillospiraceae</taxon>
        <taxon>Pseudoflavonifractor</taxon>
    </lineage>
</organism>
<feature type="transmembrane region" description="Helical" evidence="1">
    <location>
        <begin position="225"/>
        <end position="246"/>
    </location>
</feature>
<reference evidence="2 3" key="1">
    <citation type="submission" date="2020-08" db="EMBL/GenBank/DDBJ databases">
        <title>Genome public.</title>
        <authorList>
            <person name="Liu C."/>
            <person name="Sun Q."/>
        </authorList>
    </citation>
    <scope>NUCLEOTIDE SEQUENCE [LARGE SCALE GENOMIC DNA]</scope>
    <source>
        <strain evidence="2 3">New-38</strain>
    </source>
</reference>
<evidence type="ECO:0000313" key="2">
    <source>
        <dbReference type="EMBL" id="MBC5730036.1"/>
    </source>
</evidence>
<name>A0ABR7HRH9_9FIRM</name>
<keyword evidence="3" id="KW-1185">Reference proteome</keyword>
<proteinExistence type="predicted"/>
<dbReference type="EMBL" id="JACOPR010000002">
    <property type="protein sequence ID" value="MBC5730036.1"/>
    <property type="molecule type" value="Genomic_DNA"/>
</dbReference>
<keyword evidence="1" id="KW-0812">Transmembrane</keyword>
<keyword evidence="1" id="KW-1133">Transmembrane helix</keyword>
<accession>A0ABR7HRH9</accession>
<evidence type="ECO:0000256" key="1">
    <source>
        <dbReference type="SAM" id="Phobius"/>
    </source>
</evidence>
<feature type="transmembrane region" description="Helical" evidence="1">
    <location>
        <begin position="167"/>
        <end position="190"/>
    </location>
</feature>
<sequence length="318" mass="34277">MSAATSSLTAAFSAFAREGGYLLRDNRIYGACRRYPFEAALASHGRGAVCFFFRINGILSTDRLKSLRETLGQGWTIGVVSSGTYSLTYKPTREQNESPDFAGAVEHMAKALQADRIPVPDTCPLCQKTGCDALAKVQDFGFGPVHRSCLRKAEKTLRPVRASGSRALGLIGALLGTLVGLIPSIFTIVLLDRVFLLAYAIPPLCAFQGYKLLHGRMDRHAPLVTAALFSLAATLLLGLGHCAYAAQGLSAPAQLLELWSARYGLGELLKELLVWVFGSWLAWGQFSRSSGYAAHSIQTSLDTMTDRNGKALASSKRA</sequence>